<dbReference type="EMBL" id="FXWH01000001">
    <property type="protein sequence ID" value="SMQ61878.1"/>
    <property type="molecule type" value="Genomic_DNA"/>
</dbReference>
<proteinExistence type="predicted"/>
<sequence length="237" mass="26479">MAFQLSKFCCAAALLAVGFGAAPVQAQQQNLSDWLGGQLQEQAQQRFDTRLEYGTFEVNTLTAELMATDIRLRTDIDELPAGLNQLLMAENLLLEGDWQLPGTNAPKNNIVVKRAVLENVQLTVAYFDTGRSNLHVLLDHARQLHLQRVNEPLDWSVDEMVLRNVVVNLFDSGTPLASVRIPELILPAVNSAQTTQEQVEKLLWPVLDQLARQAMKGNSENVTVDSGGLMRFLWREM</sequence>
<dbReference type="AlphaFoldDB" id="A0A1Y6EGX7"/>
<accession>A0A1Y6EGX7</accession>
<protein>
    <submittedName>
        <fullName evidence="2">Uncharacterized protein</fullName>
    </submittedName>
</protein>
<dbReference type="OrthoDB" id="6238202at2"/>
<keyword evidence="3" id="KW-1185">Reference proteome</keyword>
<evidence type="ECO:0000256" key="1">
    <source>
        <dbReference type="SAM" id="SignalP"/>
    </source>
</evidence>
<dbReference type="RefSeq" id="WP_086433793.1">
    <property type="nucleotide sequence ID" value="NZ_FXWH01000001.1"/>
</dbReference>
<organism evidence="2 3">
    <name type="scientific">Pseudidiomarina planktonica</name>
    <dbReference type="NCBI Taxonomy" id="1323738"/>
    <lineage>
        <taxon>Bacteria</taxon>
        <taxon>Pseudomonadati</taxon>
        <taxon>Pseudomonadota</taxon>
        <taxon>Gammaproteobacteria</taxon>
        <taxon>Alteromonadales</taxon>
        <taxon>Idiomarinaceae</taxon>
        <taxon>Pseudidiomarina</taxon>
    </lineage>
</organism>
<evidence type="ECO:0000313" key="2">
    <source>
        <dbReference type="EMBL" id="SMQ61878.1"/>
    </source>
</evidence>
<name>A0A1Y6EGX7_9GAMM</name>
<feature type="signal peptide" evidence="1">
    <location>
        <begin position="1"/>
        <end position="26"/>
    </location>
</feature>
<feature type="chain" id="PRO_5011004428" evidence="1">
    <location>
        <begin position="27"/>
        <end position="237"/>
    </location>
</feature>
<evidence type="ECO:0000313" key="3">
    <source>
        <dbReference type="Proteomes" id="UP000194450"/>
    </source>
</evidence>
<gene>
    <name evidence="2" type="ORF">SAMN06297229_0627</name>
</gene>
<keyword evidence="1" id="KW-0732">Signal</keyword>
<dbReference type="Proteomes" id="UP000194450">
    <property type="component" value="Unassembled WGS sequence"/>
</dbReference>
<reference evidence="3" key="1">
    <citation type="submission" date="2017-04" db="EMBL/GenBank/DDBJ databases">
        <authorList>
            <person name="Varghese N."/>
            <person name="Submissions S."/>
        </authorList>
    </citation>
    <scope>NUCLEOTIDE SEQUENCE [LARGE SCALE GENOMIC DNA]</scope>
</reference>